<dbReference type="CDD" id="cd00143">
    <property type="entry name" value="PP2Cc"/>
    <property type="match status" value="1"/>
</dbReference>
<dbReference type="AlphaFoldDB" id="A0A1X7USC4"/>
<dbReference type="InterPro" id="IPR001932">
    <property type="entry name" value="PPM-type_phosphatase-like_dom"/>
</dbReference>
<evidence type="ECO:0000313" key="3">
    <source>
        <dbReference type="Proteomes" id="UP000007879"/>
    </source>
</evidence>
<dbReference type="Gene3D" id="3.60.40.10">
    <property type="entry name" value="PPM-type phosphatase domain"/>
    <property type="match status" value="1"/>
</dbReference>
<proteinExistence type="predicted"/>
<dbReference type="InterPro" id="IPR036457">
    <property type="entry name" value="PPM-type-like_dom_sf"/>
</dbReference>
<dbReference type="PANTHER" id="PTHR13832">
    <property type="entry name" value="PROTEIN PHOSPHATASE 2C"/>
    <property type="match status" value="1"/>
</dbReference>
<protein>
    <recommendedName>
        <fullName evidence="1">PPM-type phosphatase domain-containing protein</fullName>
    </recommendedName>
</protein>
<dbReference type="eggNOG" id="KOG0698">
    <property type="taxonomic scope" value="Eukaryota"/>
</dbReference>
<organism evidence="2">
    <name type="scientific">Amphimedon queenslandica</name>
    <name type="common">Sponge</name>
    <dbReference type="NCBI Taxonomy" id="400682"/>
    <lineage>
        <taxon>Eukaryota</taxon>
        <taxon>Metazoa</taxon>
        <taxon>Porifera</taxon>
        <taxon>Demospongiae</taxon>
        <taxon>Heteroscleromorpha</taxon>
        <taxon>Haplosclerida</taxon>
        <taxon>Niphatidae</taxon>
        <taxon>Amphimedon</taxon>
    </lineage>
</organism>
<dbReference type="PANTHER" id="PTHR13832:SF533">
    <property type="entry name" value="TGF-BETA-ACTIVATED KINASE 1 AND MAP3K7-BINDING PROTEIN 1"/>
    <property type="match status" value="1"/>
</dbReference>
<accession>A0A1X7USC4</accession>
<reference evidence="3" key="1">
    <citation type="journal article" date="2010" name="Nature">
        <title>The Amphimedon queenslandica genome and the evolution of animal complexity.</title>
        <authorList>
            <person name="Srivastava M."/>
            <person name="Simakov O."/>
            <person name="Chapman J."/>
            <person name="Fahey B."/>
            <person name="Gauthier M.E."/>
            <person name="Mitros T."/>
            <person name="Richards G.S."/>
            <person name="Conaco C."/>
            <person name="Dacre M."/>
            <person name="Hellsten U."/>
            <person name="Larroux C."/>
            <person name="Putnam N.H."/>
            <person name="Stanke M."/>
            <person name="Adamska M."/>
            <person name="Darling A."/>
            <person name="Degnan S.M."/>
            <person name="Oakley T.H."/>
            <person name="Plachetzki D.C."/>
            <person name="Zhai Y."/>
            <person name="Adamski M."/>
            <person name="Calcino A."/>
            <person name="Cummins S.F."/>
            <person name="Goodstein D.M."/>
            <person name="Harris C."/>
            <person name="Jackson D.J."/>
            <person name="Leys S.P."/>
            <person name="Shu S."/>
            <person name="Woodcroft B.J."/>
            <person name="Vervoort M."/>
            <person name="Kosik K.S."/>
            <person name="Manning G."/>
            <person name="Degnan B.M."/>
            <person name="Rokhsar D.S."/>
        </authorList>
    </citation>
    <scope>NUCLEOTIDE SEQUENCE [LARGE SCALE GENOMIC DNA]</scope>
</reference>
<reference evidence="2" key="2">
    <citation type="submission" date="2017-05" db="UniProtKB">
        <authorList>
            <consortium name="EnsemblMetazoa"/>
        </authorList>
    </citation>
    <scope>IDENTIFICATION</scope>
</reference>
<evidence type="ECO:0000259" key="1">
    <source>
        <dbReference type="PROSITE" id="PS51746"/>
    </source>
</evidence>
<dbReference type="PROSITE" id="PS51746">
    <property type="entry name" value="PPM_2"/>
    <property type="match status" value="1"/>
</dbReference>
<dbReference type="Pfam" id="PF00481">
    <property type="entry name" value="PP2C"/>
    <property type="match status" value="1"/>
</dbReference>
<dbReference type="OMA" id="IENARYS"/>
<evidence type="ECO:0000313" key="2">
    <source>
        <dbReference type="EnsemblMetazoa" id="Aqu2.1.30895_001"/>
    </source>
</evidence>
<dbReference type="OrthoDB" id="10049211at2759"/>
<name>A0A1X7USC4_AMPQE</name>
<dbReference type="SMART" id="SM00332">
    <property type="entry name" value="PP2Cc"/>
    <property type="match status" value="1"/>
</dbReference>
<dbReference type="STRING" id="400682.A0A1X7USC4"/>
<dbReference type="GO" id="GO:0004722">
    <property type="term" value="F:protein serine/threonine phosphatase activity"/>
    <property type="evidence" value="ECO:0007669"/>
    <property type="project" value="InterPro"/>
</dbReference>
<dbReference type="InterPro" id="IPR015655">
    <property type="entry name" value="PP2C"/>
</dbReference>
<dbReference type="EnsemblMetazoa" id="XM_011405850.2">
    <property type="protein sequence ID" value="XP_011404152.1"/>
    <property type="gene ID" value="LOC100636410"/>
</dbReference>
<feature type="domain" description="PPM-type phosphatase" evidence="1">
    <location>
        <begin position="24"/>
        <end position="362"/>
    </location>
</feature>
<dbReference type="InParanoid" id="A0A1X7USC4"/>
<gene>
    <name evidence="2" type="primary">100636410</name>
</gene>
<dbReference type="Proteomes" id="UP000007879">
    <property type="component" value="Unassembled WGS sequence"/>
</dbReference>
<dbReference type="KEGG" id="aqu:100636410"/>
<keyword evidence="3" id="KW-1185">Reference proteome</keyword>
<sequence length="362" mass="40753">MATSDKSKRTVPGYFSYYSIENARYSIEAESKVMSSFPDHTNEDKCFILTPRSTQDDPIIMAVFDGHDGSKGSTLAEGMLYSRFINPDVLDELKANPMETLNQLILETEKKFFREIRNFVEEKDDILGTLPKGVTSYEAYILYPEKINRLQEIEPELAGGTTAVIAVVFNNNLYVANVGDSRAIAVYKDQHKQLSVDHGVDNEDELKRLKDLGLDIEQIKRNGRLGSHENTRSIGDYNIKIGYKDVDVLSSATGPPGIAIPSINGPYPINDIEYILLMSDGVYKTLEYLTDPPTSDVYPRLLQLIQEAEKSVDLQDIANKVLQDIKISHEVVYYDSAMTDPRSTVAVNCRKRDDMTLIVLKF</sequence>
<dbReference type="SUPFAM" id="SSF81606">
    <property type="entry name" value="PP2C-like"/>
    <property type="match status" value="1"/>
</dbReference>
<dbReference type="EnsemblMetazoa" id="Aqu2.1.30895_001">
    <property type="protein sequence ID" value="Aqu2.1.30895_001"/>
    <property type="gene ID" value="Aqu2.1.30895"/>
</dbReference>